<name>A0A494YUK0_9BACL</name>
<evidence type="ECO:0000256" key="2">
    <source>
        <dbReference type="PROSITE-ProRule" id="PRU01161"/>
    </source>
</evidence>
<feature type="active site" description="Nucleophile" evidence="2">
    <location>
        <position position="38"/>
    </location>
</feature>
<dbReference type="GO" id="GO:0016787">
    <property type="term" value="F:hydrolase activity"/>
    <property type="evidence" value="ECO:0007669"/>
    <property type="project" value="UniProtKB-UniRule"/>
</dbReference>
<evidence type="ECO:0000259" key="3">
    <source>
        <dbReference type="PROSITE" id="PS51635"/>
    </source>
</evidence>
<dbReference type="EMBL" id="RBZN01000056">
    <property type="protein sequence ID" value="RKQ13777.1"/>
    <property type="molecule type" value="Genomic_DNA"/>
</dbReference>
<keyword evidence="5" id="KW-1185">Reference proteome</keyword>
<dbReference type="GO" id="GO:0016042">
    <property type="term" value="P:lipid catabolic process"/>
    <property type="evidence" value="ECO:0007669"/>
    <property type="project" value="UniProtKB-UniRule"/>
</dbReference>
<dbReference type="InterPro" id="IPR016035">
    <property type="entry name" value="Acyl_Trfase/lysoPLipase"/>
</dbReference>
<feature type="short sequence motif" description="DGA/G" evidence="2">
    <location>
        <begin position="183"/>
        <end position="185"/>
    </location>
</feature>
<feature type="active site" description="Proton acceptor" evidence="2">
    <location>
        <position position="183"/>
    </location>
</feature>
<dbReference type="RefSeq" id="WP_121215709.1">
    <property type="nucleotide sequence ID" value="NZ_JAMYWW010000001.1"/>
</dbReference>
<dbReference type="PANTHER" id="PTHR46394">
    <property type="entry name" value="ANNEXIN"/>
    <property type="match status" value="1"/>
</dbReference>
<dbReference type="Gene3D" id="3.40.1090.10">
    <property type="entry name" value="Cytosolic phospholipase A2 catalytic domain"/>
    <property type="match status" value="2"/>
</dbReference>
<feature type="short sequence motif" description="GXSXG" evidence="2">
    <location>
        <begin position="36"/>
        <end position="40"/>
    </location>
</feature>
<proteinExistence type="predicted"/>
<gene>
    <name evidence="4" type="ORF">D8M03_15400</name>
</gene>
<dbReference type="InterPro" id="IPR002641">
    <property type="entry name" value="PNPLA_dom"/>
</dbReference>
<dbReference type="PANTHER" id="PTHR46394:SF1">
    <property type="entry name" value="PNPLA DOMAIN-CONTAINING PROTEIN"/>
    <property type="match status" value="1"/>
</dbReference>
<keyword evidence="2" id="KW-0378">Hydrolase</keyword>
<dbReference type="InterPro" id="IPR052580">
    <property type="entry name" value="Lipid_Hydrolase"/>
</dbReference>
<dbReference type="SUPFAM" id="SSF52151">
    <property type="entry name" value="FabD/lysophospholipase-like"/>
    <property type="match status" value="1"/>
</dbReference>
<evidence type="ECO:0000313" key="5">
    <source>
        <dbReference type="Proteomes" id="UP000272238"/>
    </source>
</evidence>
<keyword evidence="2" id="KW-0442">Lipid degradation</keyword>
<evidence type="ECO:0000256" key="1">
    <source>
        <dbReference type="ARBA" id="ARBA00023098"/>
    </source>
</evidence>
<dbReference type="AlphaFoldDB" id="A0A494YUK0"/>
<dbReference type="OrthoDB" id="9770965at2"/>
<sequence length="292" mass="33098">MEIDGVFSGGGIKGFAYVGALQVLEEQNYTFKRVAGTSAGAIFACLIAAGYTASEIEEMLDELNLKTLLDPRKSARRLVFLKWLNLYFKMGLYRGKALEKFFYKKLAEKGVITFSDLPRGSLKLIASDLTNGRIVVIPDDLPKYGIDWRKFSVAKALRMSCGIPFFFEPIKLSDQKGENIFVDGGVLSNFPLWVFQRNKARPILGFKLSHPSAEIDPKKISNGLDLFDALFKTMKSAHDERYISRKHEKSIVFIPVENLSATQFDISKEVKQQLIDIGRKRTMQFLETWDRS</sequence>
<reference evidence="4 5" key="1">
    <citation type="journal article" date="2016" name="Antonie Van Leeuwenhoek">
        <title>Lysinibacillus endophyticus sp. nov., an indole-3-acetic acid producing endophytic bacterium isolated from corn root (Zea mays cv. Xinken-5).</title>
        <authorList>
            <person name="Yu J."/>
            <person name="Guan X."/>
            <person name="Liu C."/>
            <person name="Xiang W."/>
            <person name="Yu Z."/>
            <person name="Liu X."/>
            <person name="Wang G."/>
        </authorList>
    </citation>
    <scope>NUCLEOTIDE SEQUENCE [LARGE SCALE GENOMIC DNA]</scope>
    <source>
        <strain evidence="4 5">DSM 100506</strain>
    </source>
</reference>
<dbReference type="PROSITE" id="PS51635">
    <property type="entry name" value="PNPLA"/>
    <property type="match status" value="1"/>
</dbReference>
<protein>
    <recommendedName>
        <fullName evidence="3">PNPLA domain-containing protein</fullName>
    </recommendedName>
</protein>
<feature type="domain" description="PNPLA" evidence="3">
    <location>
        <begin position="5"/>
        <end position="196"/>
    </location>
</feature>
<dbReference type="CDD" id="cd07207">
    <property type="entry name" value="Pat_ExoU_VipD_like"/>
    <property type="match status" value="1"/>
</dbReference>
<organism evidence="4 5">
    <name type="scientific">Ureibacillus endophyticus</name>
    <dbReference type="NCBI Taxonomy" id="1978490"/>
    <lineage>
        <taxon>Bacteria</taxon>
        <taxon>Bacillati</taxon>
        <taxon>Bacillota</taxon>
        <taxon>Bacilli</taxon>
        <taxon>Bacillales</taxon>
        <taxon>Caryophanaceae</taxon>
        <taxon>Ureibacillus</taxon>
    </lineage>
</organism>
<evidence type="ECO:0000313" key="4">
    <source>
        <dbReference type="EMBL" id="RKQ13777.1"/>
    </source>
</evidence>
<accession>A0A494YUK0</accession>
<dbReference type="Pfam" id="PF01734">
    <property type="entry name" value="Patatin"/>
    <property type="match status" value="1"/>
</dbReference>
<keyword evidence="1 2" id="KW-0443">Lipid metabolism</keyword>
<comment type="caution">
    <text evidence="4">The sequence shown here is derived from an EMBL/GenBank/DDBJ whole genome shotgun (WGS) entry which is preliminary data.</text>
</comment>
<feature type="short sequence motif" description="GXGXXG" evidence="2">
    <location>
        <begin position="9"/>
        <end position="14"/>
    </location>
</feature>
<dbReference type="Proteomes" id="UP000272238">
    <property type="component" value="Unassembled WGS sequence"/>
</dbReference>